<comment type="caution">
    <text evidence="2">The sequence shown here is derived from an EMBL/GenBank/DDBJ whole genome shotgun (WGS) entry which is preliminary data.</text>
</comment>
<feature type="transmembrane region" description="Helical" evidence="1">
    <location>
        <begin position="38"/>
        <end position="60"/>
    </location>
</feature>
<evidence type="ECO:0000313" key="2">
    <source>
        <dbReference type="EMBL" id="MFD2572345.1"/>
    </source>
</evidence>
<organism evidence="2 3">
    <name type="scientific">Spirosoma soli</name>
    <dbReference type="NCBI Taxonomy" id="1770529"/>
    <lineage>
        <taxon>Bacteria</taxon>
        <taxon>Pseudomonadati</taxon>
        <taxon>Bacteroidota</taxon>
        <taxon>Cytophagia</taxon>
        <taxon>Cytophagales</taxon>
        <taxon>Cytophagaceae</taxon>
        <taxon>Spirosoma</taxon>
    </lineage>
</organism>
<feature type="transmembrane region" description="Helical" evidence="1">
    <location>
        <begin position="118"/>
        <end position="139"/>
    </location>
</feature>
<accession>A0ABW5M5S0</accession>
<keyword evidence="1" id="KW-0472">Membrane</keyword>
<keyword evidence="1" id="KW-1133">Transmembrane helix</keyword>
<evidence type="ECO:0008006" key="4">
    <source>
        <dbReference type="Google" id="ProtNLM"/>
    </source>
</evidence>
<gene>
    <name evidence="2" type="ORF">ACFSUS_17025</name>
</gene>
<evidence type="ECO:0000256" key="1">
    <source>
        <dbReference type="SAM" id="Phobius"/>
    </source>
</evidence>
<dbReference type="EMBL" id="JBHULN010000010">
    <property type="protein sequence ID" value="MFD2572345.1"/>
    <property type="molecule type" value="Genomic_DNA"/>
</dbReference>
<sequence length="148" mass="16214">MQLAKYLSVIVASTIKFVGGPLSGIALGLSWIETAVCTTLGMMLSVVAVTYAGAALQTLLQRYRPQTPKRFTRRTRMAIRIWKRSGLIGIALLTPLILTPIGGTALAVSFRVGRGQLLLYMLISGIFWAVVQTIALYQVPGLQQFFQR</sequence>
<protein>
    <recommendedName>
        <fullName evidence="4">Small multi-drug export protein</fullName>
    </recommendedName>
</protein>
<feature type="transmembrane region" description="Helical" evidence="1">
    <location>
        <begin position="81"/>
        <end position="98"/>
    </location>
</feature>
<evidence type="ECO:0000313" key="3">
    <source>
        <dbReference type="Proteomes" id="UP001597469"/>
    </source>
</evidence>
<dbReference type="RefSeq" id="WP_381524645.1">
    <property type="nucleotide sequence ID" value="NZ_JBHULN010000010.1"/>
</dbReference>
<keyword evidence="3" id="KW-1185">Reference proteome</keyword>
<proteinExistence type="predicted"/>
<dbReference type="Proteomes" id="UP001597469">
    <property type="component" value="Unassembled WGS sequence"/>
</dbReference>
<reference evidence="3" key="1">
    <citation type="journal article" date="2019" name="Int. J. Syst. Evol. Microbiol.">
        <title>The Global Catalogue of Microorganisms (GCM) 10K type strain sequencing project: providing services to taxonomists for standard genome sequencing and annotation.</title>
        <authorList>
            <consortium name="The Broad Institute Genomics Platform"/>
            <consortium name="The Broad Institute Genome Sequencing Center for Infectious Disease"/>
            <person name="Wu L."/>
            <person name="Ma J."/>
        </authorList>
    </citation>
    <scope>NUCLEOTIDE SEQUENCE [LARGE SCALE GENOMIC DNA]</scope>
    <source>
        <strain evidence="3">KCTC 42805</strain>
    </source>
</reference>
<keyword evidence="1" id="KW-0812">Transmembrane</keyword>
<feature type="transmembrane region" description="Helical" evidence="1">
    <location>
        <begin position="7"/>
        <end position="32"/>
    </location>
</feature>
<name>A0ABW5M5S0_9BACT</name>